<gene>
    <name evidence="2" type="ORF">ACFQNF_09985</name>
</gene>
<evidence type="ECO:0000256" key="1">
    <source>
        <dbReference type="SAM" id="SignalP"/>
    </source>
</evidence>
<keyword evidence="1" id="KW-0732">Signal</keyword>
<evidence type="ECO:0000313" key="3">
    <source>
        <dbReference type="Proteomes" id="UP001596473"/>
    </source>
</evidence>
<name>A0ABW2QWX4_9NEIS</name>
<evidence type="ECO:0000313" key="2">
    <source>
        <dbReference type="EMBL" id="MFC7420213.1"/>
    </source>
</evidence>
<dbReference type="RefSeq" id="WP_380187849.1">
    <property type="nucleotide sequence ID" value="NZ_JBHTBQ010000015.1"/>
</dbReference>
<comment type="caution">
    <text evidence="2">The sequence shown here is derived from an EMBL/GenBank/DDBJ whole genome shotgun (WGS) entry which is preliminary data.</text>
</comment>
<feature type="signal peptide" evidence="1">
    <location>
        <begin position="1"/>
        <end position="22"/>
    </location>
</feature>
<keyword evidence="3" id="KW-1185">Reference proteome</keyword>
<protein>
    <submittedName>
        <fullName evidence="2">Uncharacterized protein</fullName>
    </submittedName>
</protein>
<sequence length="411" mass="45027">MLVSTRLICWGICSAWLASSHAGNFDFSATMNGQVGQGSFDTAEEAANTYYEDKLKTIFPTYSGIEAINSVLNFRGMPIQLAFPLQGSTRLTFQIPILEINESFTGATRNDSRDLLKEYLKNRTDLLEKMARHLVAVSPVDPIAGNPNSLMSRAVSNDAKVLWLGARSNTSTVATSRDGSHRFGIGANYKHMKSDAVGGAKEMESDSYNFPLSYSYQFPEANHELIVDVPLGYTSSDGAKGYDGSLGVFYRRPIFENWVVSITGAGRGTYSRDLAGAAAMGSGAIASSYVWRGDVYSITLGNMLGYYKALRLTVDGKSFDPGIANTVFHNGLLYARESPWKMGADPLTWEAYIVDSRYSGTNLFNNYQTEVGFTLGTLRAAHSKDADLRFGFSFTKGENAQGWQANFGAWF</sequence>
<proteinExistence type="predicted"/>
<organism evidence="2 3">
    <name type="scientific">Iodobacter arcticus</name>
    <dbReference type="NCBI Taxonomy" id="590593"/>
    <lineage>
        <taxon>Bacteria</taxon>
        <taxon>Pseudomonadati</taxon>
        <taxon>Pseudomonadota</taxon>
        <taxon>Betaproteobacteria</taxon>
        <taxon>Neisseriales</taxon>
        <taxon>Chitinibacteraceae</taxon>
        <taxon>Iodobacter</taxon>
    </lineage>
</organism>
<dbReference type="Proteomes" id="UP001596473">
    <property type="component" value="Unassembled WGS sequence"/>
</dbReference>
<reference evidence="3" key="1">
    <citation type="journal article" date="2019" name="Int. J. Syst. Evol. Microbiol.">
        <title>The Global Catalogue of Microorganisms (GCM) 10K type strain sequencing project: providing services to taxonomists for standard genome sequencing and annotation.</title>
        <authorList>
            <consortium name="The Broad Institute Genomics Platform"/>
            <consortium name="The Broad Institute Genome Sequencing Center for Infectious Disease"/>
            <person name="Wu L."/>
            <person name="Ma J."/>
        </authorList>
    </citation>
    <scope>NUCLEOTIDE SEQUENCE [LARGE SCALE GENOMIC DNA]</scope>
    <source>
        <strain evidence="3">CCUG 62945</strain>
    </source>
</reference>
<feature type="chain" id="PRO_5046125443" evidence="1">
    <location>
        <begin position="23"/>
        <end position="411"/>
    </location>
</feature>
<dbReference type="EMBL" id="JBHTBQ010000015">
    <property type="protein sequence ID" value="MFC7420213.1"/>
    <property type="molecule type" value="Genomic_DNA"/>
</dbReference>
<accession>A0ABW2QWX4</accession>